<keyword evidence="2" id="KW-0732">Signal</keyword>
<dbReference type="InterPro" id="IPR001506">
    <property type="entry name" value="Peptidase_M12A"/>
</dbReference>
<keyword evidence="5" id="KW-1185">Reference proteome</keyword>
<comment type="caution">
    <text evidence="4">The sequence shown here is derived from an EMBL/GenBank/DDBJ whole genome shotgun (WGS) entry which is preliminary data.</text>
</comment>
<sequence length="110" mass="12726">MELRILLYFYITVVVLVQHVVSSDHSLAKQDDVPLVRHKRMLIKDKEWTNGIVPYIYDTSIDASAKNEILAAIDYVQKYTCITFVPLTNDTRSTYNLDHDGYVRFINKGS</sequence>
<dbReference type="GO" id="GO:0004222">
    <property type="term" value="F:metalloendopeptidase activity"/>
    <property type="evidence" value="ECO:0007669"/>
    <property type="project" value="InterPro"/>
</dbReference>
<organism evidence="4 5">
    <name type="scientific">Patella caerulea</name>
    <name type="common">Rayed Mediterranean limpet</name>
    <dbReference type="NCBI Taxonomy" id="87958"/>
    <lineage>
        <taxon>Eukaryota</taxon>
        <taxon>Metazoa</taxon>
        <taxon>Spiralia</taxon>
        <taxon>Lophotrochozoa</taxon>
        <taxon>Mollusca</taxon>
        <taxon>Gastropoda</taxon>
        <taxon>Patellogastropoda</taxon>
        <taxon>Patelloidea</taxon>
        <taxon>Patellidae</taxon>
        <taxon>Patella</taxon>
    </lineage>
</organism>
<dbReference type="InterPro" id="IPR024079">
    <property type="entry name" value="MetalloPept_cat_dom_sf"/>
</dbReference>
<dbReference type="Gene3D" id="3.40.390.10">
    <property type="entry name" value="Collagenase (Catalytic Domain)"/>
    <property type="match status" value="1"/>
</dbReference>
<reference evidence="4 5" key="1">
    <citation type="submission" date="2024-01" db="EMBL/GenBank/DDBJ databases">
        <title>The genome of the rayed Mediterranean limpet Patella caerulea (Linnaeus, 1758).</title>
        <authorList>
            <person name="Anh-Thu Weber A."/>
            <person name="Halstead-Nussloch G."/>
        </authorList>
    </citation>
    <scope>NUCLEOTIDE SEQUENCE [LARGE SCALE GENOMIC DNA]</scope>
    <source>
        <strain evidence="4">AATW-2023a</strain>
        <tissue evidence="4">Whole specimen</tissue>
    </source>
</reference>
<evidence type="ECO:0000313" key="4">
    <source>
        <dbReference type="EMBL" id="KAK6185630.1"/>
    </source>
</evidence>
<accession>A0AAN8K0L8</accession>
<evidence type="ECO:0000259" key="3">
    <source>
        <dbReference type="PROSITE" id="PS51864"/>
    </source>
</evidence>
<evidence type="ECO:0000313" key="5">
    <source>
        <dbReference type="Proteomes" id="UP001347796"/>
    </source>
</evidence>
<dbReference type="PROSITE" id="PS51864">
    <property type="entry name" value="ASTACIN"/>
    <property type="match status" value="1"/>
</dbReference>
<dbReference type="EMBL" id="JAZGQO010000006">
    <property type="protein sequence ID" value="KAK6185630.1"/>
    <property type="molecule type" value="Genomic_DNA"/>
</dbReference>
<evidence type="ECO:0000256" key="2">
    <source>
        <dbReference type="SAM" id="SignalP"/>
    </source>
</evidence>
<evidence type="ECO:0000256" key="1">
    <source>
        <dbReference type="PROSITE-ProRule" id="PRU01211"/>
    </source>
</evidence>
<feature type="chain" id="PRO_5042810836" description="Peptidase M12A domain-containing protein" evidence="2">
    <location>
        <begin position="23"/>
        <end position="110"/>
    </location>
</feature>
<proteinExistence type="predicted"/>
<gene>
    <name evidence="4" type="ORF">SNE40_007822</name>
</gene>
<protein>
    <recommendedName>
        <fullName evidence="3">Peptidase M12A domain-containing protein</fullName>
    </recommendedName>
</protein>
<feature type="signal peptide" evidence="2">
    <location>
        <begin position="1"/>
        <end position="22"/>
    </location>
</feature>
<feature type="domain" description="Peptidase M12A" evidence="3">
    <location>
        <begin position="39"/>
        <end position="110"/>
    </location>
</feature>
<dbReference type="SUPFAM" id="SSF55486">
    <property type="entry name" value="Metalloproteases ('zincins'), catalytic domain"/>
    <property type="match status" value="1"/>
</dbReference>
<name>A0AAN8K0L8_PATCE</name>
<dbReference type="Proteomes" id="UP001347796">
    <property type="component" value="Unassembled WGS sequence"/>
</dbReference>
<dbReference type="GO" id="GO:0006508">
    <property type="term" value="P:proteolysis"/>
    <property type="evidence" value="ECO:0007669"/>
    <property type="project" value="InterPro"/>
</dbReference>
<dbReference type="AlphaFoldDB" id="A0AAN8K0L8"/>
<comment type="caution">
    <text evidence="1">Lacks conserved residue(s) required for the propagation of feature annotation.</text>
</comment>
<dbReference type="Pfam" id="PF01400">
    <property type="entry name" value="Astacin"/>
    <property type="match status" value="1"/>
</dbReference>